<evidence type="ECO:0000256" key="2">
    <source>
        <dbReference type="ARBA" id="ARBA00022679"/>
    </source>
</evidence>
<dbReference type="PRINTS" id="PR00100">
    <property type="entry name" value="AOTCASE"/>
</dbReference>
<dbReference type="Pfam" id="PF00185">
    <property type="entry name" value="OTCace"/>
    <property type="match status" value="1"/>
</dbReference>
<organism evidence="5">
    <name type="scientific">uncultured SAR11 cluster alpha proteobacterium H17925_48B19</name>
    <dbReference type="NCBI Taxonomy" id="715039"/>
    <lineage>
        <taxon>Bacteria</taxon>
        <taxon>Pseudomonadati</taxon>
        <taxon>Pseudomonadota</taxon>
        <taxon>Alphaproteobacteria</taxon>
        <taxon>Candidatus Pelagibacterales</taxon>
        <taxon>environmental samples</taxon>
    </lineage>
</organism>
<sequence length="55" mass="6454">MNLAKKDAIFLHCLPRGNEVTEEVFLGKQSRVWQQALNRVYVQKSILLYCFGKLR</sequence>
<evidence type="ECO:0000313" key="5">
    <source>
        <dbReference type="EMBL" id="ADH43068.1"/>
    </source>
</evidence>
<dbReference type="InterPro" id="IPR036901">
    <property type="entry name" value="Asp/Orn_carbamoylTrfase_sf"/>
</dbReference>
<dbReference type="GO" id="GO:0019240">
    <property type="term" value="P:citrulline biosynthetic process"/>
    <property type="evidence" value="ECO:0007669"/>
    <property type="project" value="TreeGrafter"/>
</dbReference>
<dbReference type="EMBL" id="GU574705">
    <property type="protein sequence ID" value="ADH43068.1"/>
    <property type="molecule type" value="Genomic_DNA"/>
</dbReference>
<protein>
    <submittedName>
        <fullName evidence="5">Ornithine carbamoyltransferase</fullName>
    </submittedName>
</protein>
<reference evidence="5" key="1">
    <citation type="submission" date="2010-01" db="EMBL/GenBank/DDBJ databases">
        <title>Genome fragments of uncultured bacteria from the North Pacific Subtropical Gyre.</title>
        <authorList>
            <person name="Pham V.D."/>
            <person name="DeLong E.F."/>
        </authorList>
    </citation>
    <scope>NUCLEOTIDE SEQUENCE</scope>
</reference>
<proteinExistence type="inferred from homology"/>
<dbReference type="SUPFAM" id="SSF53671">
    <property type="entry name" value="Aspartate/ornithine carbamoyltransferase"/>
    <property type="match status" value="1"/>
</dbReference>
<dbReference type="GO" id="GO:0042450">
    <property type="term" value="P:L-arginine biosynthetic process via ornithine"/>
    <property type="evidence" value="ECO:0007669"/>
    <property type="project" value="TreeGrafter"/>
</dbReference>
<dbReference type="GO" id="GO:0016597">
    <property type="term" value="F:amino acid binding"/>
    <property type="evidence" value="ECO:0007669"/>
    <property type="project" value="InterPro"/>
</dbReference>
<dbReference type="AlphaFoldDB" id="E7CA84"/>
<comment type="function">
    <text evidence="1">Reversibly catalyzes the transfer of the carbamoyl group from carbamoyl phosphate (CP) to the N(epsilon) atom of ornithine (ORN) to produce L-citrulline.</text>
</comment>
<dbReference type="InterPro" id="IPR006131">
    <property type="entry name" value="Asp_carbamoyltransf_Asp/Orn-bd"/>
</dbReference>
<accession>E7CA84</accession>
<dbReference type="PANTHER" id="PTHR45753">
    <property type="entry name" value="ORNITHINE CARBAMOYLTRANSFERASE, MITOCHONDRIAL"/>
    <property type="match status" value="1"/>
</dbReference>
<comment type="similarity">
    <text evidence="3">Belongs to the aspartate/ornithine carbamoyltransferase superfamily.</text>
</comment>
<dbReference type="PANTHER" id="PTHR45753:SF3">
    <property type="entry name" value="ORNITHINE TRANSCARBAMYLASE, MITOCHONDRIAL"/>
    <property type="match status" value="1"/>
</dbReference>
<keyword evidence="2 3" id="KW-0808">Transferase</keyword>
<feature type="domain" description="Aspartate/ornithine carbamoyltransferase Asp/Orn-binding" evidence="4">
    <location>
        <begin position="1"/>
        <end position="49"/>
    </location>
</feature>
<dbReference type="Gene3D" id="3.40.50.1370">
    <property type="entry name" value="Aspartate/ornithine carbamoyltransferase"/>
    <property type="match status" value="1"/>
</dbReference>
<dbReference type="GO" id="GO:0004585">
    <property type="term" value="F:ornithine carbamoyltransferase activity"/>
    <property type="evidence" value="ECO:0007669"/>
    <property type="project" value="TreeGrafter"/>
</dbReference>
<evidence type="ECO:0000256" key="3">
    <source>
        <dbReference type="RuleBase" id="RU003634"/>
    </source>
</evidence>
<name>E7CA84_9PROT</name>
<dbReference type="InterPro" id="IPR006130">
    <property type="entry name" value="Asp/Orn_carbamoylTrfase"/>
</dbReference>
<evidence type="ECO:0000256" key="1">
    <source>
        <dbReference type="ARBA" id="ARBA00003822"/>
    </source>
</evidence>
<evidence type="ECO:0000259" key="4">
    <source>
        <dbReference type="Pfam" id="PF00185"/>
    </source>
</evidence>